<dbReference type="Proteomes" id="UP000093412">
    <property type="component" value="Unassembled WGS sequence"/>
</dbReference>
<accession>A0ABX2Y988</accession>
<comment type="caution">
    <text evidence="1">The sequence shown here is derived from an EMBL/GenBank/DDBJ whole genome shotgun (WGS) entry which is preliminary data.</text>
</comment>
<proteinExistence type="predicted"/>
<protein>
    <submittedName>
        <fullName evidence="1">Uncharacterized protein</fullName>
    </submittedName>
</protein>
<evidence type="ECO:0000313" key="2">
    <source>
        <dbReference type="Proteomes" id="UP000093412"/>
    </source>
</evidence>
<dbReference type="RefSeq" id="WP_068623925.1">
    <property type="nucleotide sequence ID" value="NZ_MAQA01000003.1"/>
</dbReference>
<sequence length="155" mass="17426">MSRYAESTGVPSDRSRSEIERTLRRYGATTFTYGWTEGRAAIGFVKDGRQIRFVLPLPARDDRAFTHTPARGTPRTEAEIEKQYEQAVRQRWRALALMVKAKLEAVDAGIVTFEAEFLPHTVLPSGRTVFEDIGPSIDLAYRSGQVAPLQIEGLR</sequence>
<keyword evidence="2" id="KW-1185">Reference proteome</keyword>
<dbReference type="EMBL" id="MAQA01000003">
    <property type="protein sequence ID" value="OCI32782.1"/>
    <property type="molecule type" value="Genomic_DNA"/>
</dbReference>
<evidence type="ECO:0000313" key="1">
    <source>
        <dbReference type="EMBL" id="OCI32782.1"/>
    </source>
</evidence>
<gene>
    <name evidence="1" type="ORF">OERS_03740</name>
</gene>
<name>A0ABX2Y988_9CELL</name>
<organism evidence="1 2">
    <name type="scientific">Oerskovia enterophila</name>
    <dbReference type="NCBI Taxonomy" id="43678"/>
    <lineage>
        <taxon>Bacteria</taxon>
        <taxon>Bacillati</taxon>
        <taxon>Actinomycetota</taxon>
        <taxon>Actinomycetes</taxon>
        <taxon>Micrococcales</taxon>
        <taxon>Cellulomonadaceae</taxon>
        <taxon>Oerskovia</taxon>
    </lineage>
</organism>
<reference evidence="1 2" key="1">
    <citation type="submission" date="2016-06" db="EMBL/GenBank/DDBJ databases">
        <title>Genome sequence of Oerskovia enterophila DSM 43852.</title>
        <authorList>
            <person name="Poehlein A."/>
            <person name="Jag V."/>
            <person name="Bengelsdorf F.R."/>
            <person name="Daniel R."/>
            <person name="Duerre P."/>
        </authorList>
    </citation>
    <scope>NUCLEOTIDE SEQUENCE [LARGE SCALE GENOMIC DNA]</scope>
    <source>
        <strain evidence="1 2">DSM 43852</strain>
    </source>
</reference>